<feature type="region of interest" description="Disordered" evidence="2">
    <location>
        <begin position="709"/>
        <end position="741"/>
    </location>
</feature>
<gene>
    <name evidence="3" type="primary">Contig10871.g11613</name>
    <name evidence="3" type="ORF">STYLEM_2046</name>
</gene>
<accession>A0A077ZT67</accession>
<name>A0A077ZT67_STYLE</name>
<evidence type="ECO:0000313" key="4">
    <source>
        <dbReference type="Proteomes" id="UP000039865"/>
    </source>
</evidence>
<feature type="compositionally biased region" description="Acidic residues" evidence="2">
    <location>
        <begin position="731"/>
        <end position="741"/>
    </location>
</feature>
<feature type="compositionally biased region" description="Polar residues" evidence="2">
    <location>
        <begin position="380"/>
        <end position="391"/>
    </location>
</feature>
<feature type="region of interest" description="Disordered" evidence="2">
    <location>
        <begin position="22"/>
        <end position="43"/>
    </location>
</feature>
<dbReference type="EMBL" id="CCKQ01001982">
    <property type="protein sequence ID" value="CDW73077.1"/>
    <property type="molecule type" value="Genomic_DNA"/>
</dbReference>
<organism evidence="3 4">
    <name type="scientific">Stylonychia lemnae</name>
    <name type="common">Ciliate</name>
    <dbReference type="NCBI Taxonomy" id="5949"/>
    <lineage>
        <taxon>Eukaryota</taxon>
        <taxon>Sar</taxon>
        <taxon>Alveolata</taxon>
        <taxon>Ciliophora</taxon>
        <taxon>Intramacronucleata</taxon>
        <taxon>Spirotrichea</taxon>
        <taxon>Stichotrichia</taxon>
        <taxon>Sporadotrichida</taxon>
        <taxon>Oxytrichidae</taxon>
        <taxon>Stylonychinae</taxon>
        <taxon>Stylonychia</taxon>
    </lineage>
</organism>
<feature type="compositionally biased region" description="Low complexity" evidence="2">
    <location>
        <begin position="392"/>
        <end position="405"/>
    </location>
</feature>
<protein>
    <submittedName>
        <fullName evidence="3">Uncharacterized protein</fullName>
    </submittedName>
</protein>
<dbReference type="Proteomes" id="UP000039865">
    <property type="component" value="Unassembled WGS sequence"/>
</dbReference>
<feature type="compositionally biased region" description="Basic residues" evidence="2">
    <location>
        <begin position="406"/>
        <end position="420"/>
    </location>
</feature>
<evidence type="ECO:0000313" key="3">
    <source>
        <dbReference type="EMBL" id="CDW73077.1"/>
    </source>
</evidence>
<feature type="compositionally biased region" description="Polar residues" evidence="2">
    <location>
        <begin position="709"/>
        <end position="719"/>
    </location>
</feature>
<evidence type="ECO:0000256" key="2">
    <source>
        <dbReference type="SAM" id="MobiDB-lite"/>
    </source>
</evidence>
<keyword evidence="1" id="KW-0175">Coiled coil</keyword>
<proteinExistence type="predicted"/>
<dbReference type="AlphaFoldDB" id="A0A077ZT67"/>
<reference evidence="3 4" key="1">
    <citation type="submission" date="2014-06" db="EMBL/GenBank/DDBJ databases">
        <authorList>
            <person name="Swart Estienne"/>
        </authorList>
    </citation>
    <scope>NUCLEOTIDE SEQUENCE [LARGE SCALE GENOMIC DNA]</scope>
    <source>
        <strain evidence="3 4">130c</strain>
    </source>
</reference>
<feature type="coiled-coil region" evidence="1">
    <location>
        <begin position="170"/>
        <end position="204"/>
    </location>
</feature>
<evidence type="ECO:0000256" key="1">
    <source>
        <dbReference type="SAM" id="Coils"/>
    </source>
</evidence>
<dbReference type="InParanoid" id="A0A077ZT67"/>
<feature type="compositionally biased region" description="Low complexity" evidence="2">
    <location>
        <begin position="589"/>
        <end position="603"/>
    </location>
</feature>
<feature type="region of interest" description="Disordered" evidence="2">
    <location>
        <begin position="587"/>
        <end position="608"/>
    </location>
</feature>
<feature type="region of interest" description="Disordered" evidence="2">
    <location>
        <begin position="350"/>
        <end position="464"/>
    </location>
</feature>
<feature type="compositionally biased region" description="Basic and acidic residues" evidence="2">
    <location>
        <begin position="442"/>
        <end position="464"/>
    </location>
</feature>
<feature type="compositionally biased region" description="Basic and acidic residues" evidence="2">
    <location>
        <begin position="720"/>
        <end position="730"/>
    </location>
</feature>
<feature type="compositionally biased region" description="Polar residues" evidence="2">
    <location>
        <begin position="423"/>
        <end position="438"/>
    </location>
</feature>
<feature type="compositionally biased region" description="Polar residues" evidence="2">
    <location>
        <begin position="351"/>
        <end position="367"/>
    </location>
</feature>
<keyword evidence="4" id="KW-1185">Reference proteome</keyword>
<sequence length="741" mass="88655">MSSIPSLEETMATKEFALQGVSSNDSPYFNERPKTSDGNSKHRSVYFNRRLKFQTVTNSPSNEINDAQNHRYQSISFTGYNNQSESIKERNLQIQGGFSHLSKINSESLSNFNFTSKKKFYNMSPSPNTQKYKRNSENRSIEMEKQLKMNQQYLDKWRTVNNYYTTLIFKKNQEREEKRIQKLISDQERKLKEEKERKIFEEEKKKLDLIELEAKKKIAIQLIKNKILEYWQFKQKFKEEMFLKRFSFEKFQSKIQSANEELKEIYHRKIYLENLDKIVKIQSRFRMHRIFKVFSSVIKRIMRTKKLMSILGLIEDSIKYRLGFENLKQYLPLNIKKLPAKPRYLDFMKQRTASPMRQRRQTIQNNVLLRPPVVKKRKSNISLMQSSKDSQNTSFDSTSSLNSSRSSRKKNSRINSRTRKNTFDSVESQQKYYQSRRTLTTKKLERSPTRKLNDQQIKKQTTVHRETSLSTILDEYEDQTFSNIGLVARPRIRENSTLMKNTETFERYIKKDNELDDFNYGLQPKYKQIYRNKLKKHHHLLKQDQKSQFTQIDDDRRRELFNRFFTDFYEQKPPNEVAKIQMSRVQIKNPQNTQQRSQSSNQQIVTHTNSKKAILPHEISRMQRLAYQYHQQYDTLKVKILDQGIKMNVLDNTLIKQYIQNRKDAVNHVFNLKASMKDCDDILLKRLNTSQQTKKKIFSFKMEYPQSFQVTSNSNSPQRKASEALEKYDIENEDGIEEENY</sequence>